<dbReference type="InterPro" id="IPR024628">
    <property type="entry name" value="Sulfotransferase_Stf0_dom"/>
</dbReference>
<evidence type="ECO:0000313" key="3">
    <source>
        <dbReference type="Proteomes" id="UP000032614"/>
    </source>
</evidence>
<dbReference type="RefSeq" id="WP_082094285.1">
    <property type="nucleotide sequence ID" value="NZ_CP010026.1"/>
</dbReference>
<proteinExistence type="predicted"/>
<evidence type="ECO:0000313" key="2">
    <source>
        <dbReference type="EMBL" id="AJZ59023.1"/>
    </source>
</evidence>
<dbReference type="SUPFAM" id="SSF52540">
    <property type="entry name" value="P-loop containing nucleoside triphosphate hydrolases"/>
    <property type="match status" value="1"/>
</dbReference>
<dbReference type="KEGG" id="bfn:OI25_820"/>
<dbReference type="AlphaFoldDB" id="A0AAU8SYP1"/>
<dbReference type="EMBL" id="CP010026">
    <property type="protein sequence ID" value="AJZ59023.1"/>
    <property type="molecule type" value="Genomic_DNA"/>
</dbReference>
<dbReference type="Proteomes" id="UP000032614">
    <property type="component" value="Chromosome 1"/>
</dbReference>
<reference evidence="2 3" key="1">
    <citation type="journal article" date="2015" name="Genome Announc.">
        <title>Complete genome sequences for 59 burkholderia isolates, both pathogenic and near neighbor.</title>
        <authorList>
            <person name="Johnson S.L."/>
            <person name="Bishop-Lilly K.A."/>
            <person name="Ladner J.T."/>
            <person name="Daligault H.E."/>
            <person name="Davenport K.W."/>
            <person name="Jaissle J."/>
            <person name="Frey K.G."/>
            <person name="Koroleva G.I."/>
            <person name="Bruce D.C."/>
            <person name="Coyne S.R."/>
            <person name="Broomall S.M."/>
            <person name="Li P.E."/>
            <person name="Teshima H."/>
            <person name="Gibbons H.S."/>
            <person name="Palacios G.F."/>
            <person name="Rosenzweig C.N."/>
            <person name="Redden C.L."/>
            <person name="Xu Y."/>
            <person name="Minogue T.D."/>
            <person name="Chain P.S."/>
        </authorList>
    </citation>
    <scope>NUCLEOTIDE SEQUENCE [LARGE SCALE GENOMIC DNA]</scope>
    <source>
        <strain evidence="2 3">ATCC BAA-463</strain>
    </source>
</reference>
<sequence length="299" mass="34398">MRRTEFNWLTLVPTQFKPSTLPQLNMENKLIEAFPDNALIHLDTIQRIAGETRLYVIFIIARSGSTWLMEMARNSNILGTPQEWFNEGWIHSAEEALGCRPPLLIGTADVDEYIRRIVADYRSETGVMGLQLSPYQTNCLCSMLDRPKDICSLVQPFYLRRQDVVAQAVSLYRSVKSGVFHSYQMNDLFQSRLDTLKFDPEAIANWCEHLVAGEVYFEATFKKMRLSPARLTYEEIVASPGEVLTWMNKTINPASNIRVEASSNNLKKLGTSTSDEWCHRFRTERADYLAELESRRPPF</sequence>
<name>A0AAU8SYP1_9BURK</name>
<protein>
    <submittedName>
        <fullName evidence="2">Stf0 sulfotransferase family protein</fullName>
    </submittedName>
</protein>
<accession>A0AAU8SYP1</accession>
<feature type="domain" description="Sulphotransferase Stf0" evidence="1">
    <location>
        <begin position="55"/>
        <end position="283"/>
    </location>
</feature>
<evidence type="ECO:0000259" key="1">
    <source>
        <dbReference type="Pfam" id="PF09037"/>
    </source>
</evidence>
<organism evidence="2 3">
    <name type="scientific">Paraburkholderia fungorum</name>
    <dbReference type="NCBI Taxonomy" id="134537"/>
    <lineage>
        <taxon>Bacteria</taxon>
        <taxon>Pseudomonadati</taxon>
        <taxon>Pseudomonadota</taxon>
        <taxon>Betaproteobacteria</taxon>
        <taxon>Burkholderiales</taxon>
        <taxon>Burkholderiaceae</taxon>
        <taxon>Paraburkholderia</taxon>
    </lineage>
</organism>
<dbReference type="Gene3D" id="3.40.50.300">
    <property type="entry name" value="P-loop containing nucleotide triphosphate hydrolases"/>
    <property type="match status" value="1"/>
</dbReference>
<dbReference type="InterPro" id="IPR027417">
    <property type="entry name" value="P-loop_NTPase"/>
</dbReference>
<gene>
    <name evidence="2" type="ORF">OI25_820</name>
</gene>
<dbReference type="Pfam" id="PF09037">
    <property type="entry name" value="Sulphotransf"/>
    <property type="match status" value="1"/>
</dbReference>
<dbReference type="GeneID" id="66514821"/>